<evidence type="ECO:0000313" key="1">
    <source>
        <dbReference type="EMBL" id="KAI4819668.1"/>
    </source>
</evidence>
<dbReference type="EMBL" id="CM043794">
    <property type="protein sequence ID" value="KAI4819668.1"/>
    <property type="molecule type" value="Genomic_DNA"/>
</dbReference>
<protein>
    <submittedName>
        <fullName evidence="1">Uncharacterized protein</fullName>
    </submittedName>
</protein>
<evidence type="ECO:0000313" key="2">
    <source>
        <dbReference type="Proteomes" id="UP001057452"/>
    </source>
</evidence>
<proteinExistence type="predicted"/>
<accession>A0ACB9X147</accession>
<feature type="non-terminal residue" evidence="1">
    <location>
        <position position="71"/>
    </location>
</feature>
<feature type="non-terminal residue" evidence="1">
    <location>
        <position position="1"/>
    </location>
</feature>
<sequence length="71" mass="8053">NLSYFLFSTPSLAPTLLLNPREEEFIRGLDLRCCDSALNHRRPRRLLIRPQCDTATPSPTQLSCGIWPRAG</sequence>
<reference evidence="1" key="1">
    <citation type="submission" date="2022-05" db="EMBL/GenBank/DDBJ databases">
        <title>Chromosome-level genome of Chaenocephalus aceratus.</title>
        <authorList>
            <person name="Park H."/>
        </authorList>
    </citation>
    <scope>NUCLEOTIDE SEQUENCE</scope>
    <source>
        <strain evidence="1">KU_202001</strain>
    </source>
</reference>
<gene>
    <name evidence="1" type="ORF">KUCAC02_004908</name>
</gene>
<keyword evidence="2" id="KW-1185">Reference proteome</keyword>
<name>A0ACB9X147_CHAAC</name>
<organism evidence="1 2">
    <name type="scientific">Chaenocephalus aceratus</name>
    <name type="common">Blackfin icefish</name>
    <name type="synonym">Chaenichthys aceratus</name>
    <dbReference type="NCBI Taxonomy" id="36190"/>
    <lineage>
        <taxon>Eukaryota</taxon>
        <taxon>Metazoa</taxon>
        <taxon>Chordata</taxon>
        <taxon>Craniata</taxon>
        <taxon>Vertebrata</taxon>
        <taxon>Euteleostomi</taxon>
        <taxon>Actinopterygii</taxon>
        <taxon>Neopterygii</taxon>
        <taxon>Teleostei</taxon>
        <taxon>Neoteleostei</taxon>
        <taxon>Acanthomorphata</taxon>
        <taxon>Eupercaria</taxon>
        <taxon>Perciformes</taxon>
        <taxon>Notothenioidei</taxon>
        <taxon>Channichthyidae</taxon>
        <taxon>Chaenocephalus</taxon>
    </lineage>
</organism>
<dbReference type="Proteomes" id="UP001057452">
    <property type="component" value="Chromosome 10"/>
</dbReference>
<comment type="caution">
    <text evidence="1">The sequence shown here is derived from an EMBL/GenBank/DDBJ whole genome shotgun (WGS) entry which is preliminary data.</text>
</comment>